<protein>
    <submittedName>
        <fullName evidence="2">Uncharacterized protein</fullName>
    </submittedName>
</protein>
<dbReference type="Proteomes" id="UP001606305">
    <property type="component" value="Unassembled WGS sequence"/>
</dbReference>
<proteinExistence type="predicted"/>
<gene>
    <name evidence="2" type="ORF">ACG00X_19405</name>
</gene>
<dbReference type="EMBL" id="JBIGIA010000017">
    <property type="protein sequence ID" value="MFG6459010.1"/>
    <property type="molecule type" value="Genomic_DNA"/>
</dbReference>
<reference evidence="2 3" key="1">
    <citation type="submission" date="2024-09" db="EMBL/GenBank/DDBJ databases">
        <title>Novel species of the genus Pelomonas and Roseateles isolated from streams.</title>
        <authorList>
            <person name="Lu H."/>
        </authorList>
    </citation>
    <scope>NUCLEOTIDE SEQUENCE [LARGE SCALE GENOMIC DNA]</scope>
    <source>
        <strain evidence="2 3">BYS96W</strain>
    </source>
</reference>
<keyword evidence="1" id="KW-1133">Transmembrane helix</keyword>
<sequence length="80" mass="8342">MRDVIVFVLKAAATGFLLLFVLGFGALGLCGTMGLASHEFLTGLLFVVVAGAAIWGLIRLIMGLWSSGDDDRDGPADDDA</sequence>
<dbReference type="RefSeq" id="WP_394490562.1">
    <property type="nucleotide sequence ID" value="NZ_JBIGIA010000017.1"/>
</dbReference>
<accession>A0ABW7GAN1</accession>
<keyword evidence="1" id="KW-0472">Membrane</keyword>
<organism evidence="2 3">
    <name type="scientific">Pelomonas nitida</name>
    <dbReference type="NCBI Taxonomy" id="3299027"/>
    <lineage>
        <taxon>Bacteria</taxon>
        <taxon>Pseudomonadati</taxon>
        <taxon>Pseudomonadota</taxon>
        <taxon>Betaproteobacteria</taxon>
        <taxon>Burkholderiales</taxon>
        <taxon>Sphaerotilaceae</taxon>
        <taxon>Roseateles</taxon>
    </lineage>
</organism>
<evidence type="ECO:0000313" key="2">
    <source>
        <dbReference type="EMBL" id="MFG6459010.1"/>
    </source>
</evidence>
<keyword evidence="1" id="KW-0812">Transmembrane</keyword>
<keyword evidence="3" id="KW-1185">Reference proteome</keyword>
<evidence type="ECO:0000256" key="1">
    <source>
        <dbReference type="SAM" id="Phobius"/>
    </source>
</evidence>
<feature type="transmembrane region" description="Helical" evidence="1">
    <location>
        <begin position="40"/>
        <end position="62"/>
    </location>
</feature>
<name>A0ABW7GAN1_9BURK</name>
<evidence type="ECO:0000313" key="3">
    <source>
        <dbReference type="Proteomes" id="UP001606305"/>
    </source>
</evidence>
<comment type="caution">
    <text evidence="2">The sequence shown here is derived from an EMBL/GenBank/DDBJ whole genome shotgun (WGS) entry which is preliminary data.</text>
</comment>